<evidence type="ECO:0000256" key="1">
    <source>
        <dbReference type="PROSITE-ProRule" id="PRU00339"/>
    </source>
</evidence>
<accession>A0ABT8DVF6</accession>
<dbReference type="RefSeq" id="WP_290358443.1">
    <property type="nucleotide sequence ID" value="NZ_JAUHHC010000002.1"/>
</dbReference>
<dbReference type="Gene3D" id="1.25.40.10">
    <property type="entry name" value="Tetratricopeptide repeat domain"/>
    <property type="match status" value="5"/>
</dbReference>
<feature type="repeat" description="TPR" evidence="1">
    <location>
        <begin position="785"/>
        <end position="818"/>
    </location>
</feature>
<dbReference type="PANTHER" id="PTHR12558">
    <property type="entry name" value="CELL DIVISION CYCLE 16,23,27"/>
    <property type="match status" value="1"/>
</dbReference>
<reference evidence="4 5" key="1">
    <citation type="submission" date="2023-06" db="EMBL/GenBank/DDBJ databases">
        <title>Pelomonas sp. PFR6 16S ribosomal RNA gene Genome sequencing and assembly.</title>
        <authorList>
            <person name="Woo H."/>
        </authorList>
    </citation>
    <scope>NUCLEOTIDE SEQUENCE [LARGE SCALE GENOMIC DNA]</scope>
    <source>
        <strain evidence="4 5">PFR6</strain>
    </source>
</reference>
<dbReference type="EMBL" id="JAUHHC010000002">
    <property type="protein sequence ID" value="MDN3920131.1"/>
    <property type="molecule type" value="Genomic_DNA"/>
</dbReference>
<dbReference type="NCBIfam" id="TIGR02917">
    <property type="entry name" value="PEP_TPR_lipo"/>
    <property type="match status" value="1"/>
</dbReference>
<keyword evidence="5" id="KW-1185">Reference proteome</keyword>
<dbReference type="PROSITE" id="PS50005">
    <property type="entry name" value="TPR"/>
    <property type="match status" value="2"/>
</dbReference>
<evidence type="ECO:0000313" key="5">
    <source>
        <dbReference type="Proteomes" id="UP001228044"/>
    </source>
</evidence>
<dbReference type="SUPFAM" id="SSF48452">
    <property type="entry name" value="TPR-like"/>
    <property type="match status" value="5"/>
</dbReference>
<dbReference type="Pfam" id="PF14559">
    <property type="entry name" value="TPR_19"/>
    <property type="match status" value="4"/>
</dbReference>
<proteinExistence type="predicted"/>
<dbReference type="Proteomes" id="UP001228044">
    <property type="component" value="Unassembled WGS sequence"/>
</dbReference>
<dbReference type="PANTHER" id="PTHR12558:SF33">
    <property type="entry name" value="BLL7664 PROTEIN"/>
    <property type="match status" value="1"/>
</dbReference>
<feature type="coiled-coil region" evidence="2">
    <location>
        <begin position="686"/>
        <end position="713"/>
    </location>
</feature>
<feature type="repeat" description="TPR" evidence="1">
    <location>
        <begin position="479"/>
        <end position="512"/>
    </location>
</feature>
<protein>
    <submittedName>
        <fullName evidence="4">PEP-CTERM system TPR-repeat protein PrsT</fullName>
    </submittedName>
</protein>
<dbReference type="Pfam" id="PF13432">
    <property type="entry name" value="TPR_16"/>
    <property type="match status" value="3"/>
</dbReference>
<feature type="signal peptide" evidence="3">
    <location>
        <begin position="1"/>
        <end position="23"/>
    </location>
</feature>
<keyword evidence="2" id="KW-0175">Coiled coil</keyword>
<organism evidence="4 5">
    <name type="scientific">Roseateles violae</name>
    <dbReference type="NCBI Taxonomy" id="3058042"/>
    <lineage>
        <taxon>Bacteria</taxon>
        <taxon>Pseudomonadati</taxon>
        <taxon>Pseudomonadota</taxon>
        <taxon>Betaproteobacteria</taxon>
        <taxon>Burkholderiales</taxon>
        <taxon>Sphaerotilaceae</taxon>
        <taxon>Roseateles</taxon>
    </lineage>
</organism>
<evidence type="ECO:0000313" key="4">
    <source>
        <dbReference type="EMBL" id="MDN3920131.1"/>
    </source>
</evidence>
<keyword evidence="1" id="KW-0802">TPR repeat</keyword>
<dbReference type="SMART" id="SM00028">
    <property type="entry name" value="TPR"/>
    <property type="match status" value="15"/>
</dbReference>
<dbReference type="InterPro" id="IPR011990">
    <property type="entry name" value="TPR-like_helical_dom_sf"/>
</dbReference>
<dbReference type="InterPro" id="IPR019734">
    <property type="entry name" value="TPR_rpt"/>
</dbReference>
<dbReference type="InterPro" id="IPR014266">
    <property type="entry name" value="PEP-CTERM_TPR_PrsT"/>
</dbReference>
<sequence>MTPFLRRRLLPLMLALAAGHALAQSDGKAARFYEDALKRYERRDLAGAIIQLKNAQQIDASLLPVHVLMGKALLAQGEAANAAIELNEALRLGVNRAEVVVPLTQAMIAEGKQSQMLAHPQLRVAGLPAETQLQLLLLRAAAYTDLGDSRSAMRAIEDARSIHPNSAATWLGEVPVRLRANQLREALAAADQALELAPDSAEAVYQKATVLHVQGLTREALAQYDRALKIDARHLEARMARAALLLDLGRDKDAQADLAWLRSVAPGDPRPNYLRALLAERAGDATAARAALRAVTERLDPVPIESIRYRPQALMLNGMAHFGLNEFEEAKPYLEYALRHQANTPLAKLLAHIAIAEGAYGRANELLEAYLRVHGGDGQALLMLASTQMAQGRHAKATALMQEALRAKDDPRFRTALGLSLMRSGQASGAIAELEKAFKTDPRQPYTGLALVDVYLRSGQTAKAQGIADALVKINPGNASVLVVQGLAKTRARDYAGARLAYEAALRLDPQQLEARLGLARVDILSRDFESARKRLNAVLKDNDSNIDARYEMAVLHEVWGSDEEALKWLEAAVEASGANETRANFALVAWHLRKGQAAKALNAAKLLLAKLPEDVSALQAYARAQIANGNAAGARSTLTIASRRAAFDAAAQVEIAAAQMQLRDLAGAAYSLDKALTASPDYLPAMALMTSLELAQNEAAKAERRARQIIAQHPKLAVGHALLADVAGARGQPAAAIESLRRAHEIEPNSQTLLRLFAALARQDNGKPAIELAERWMRTHAKDFPVQKALADAQARSGNYAAARRSYEAALQLRPSDAEAMNNLANVLLRQKDPGALKVAEKALALAPYNPLVIDTAGWANHIAGNMDKALTLLRDARLREPNNPEIRYHLATVLAKAGRKSEAREELQAALRAPNFEGIQDARSLLSTLE</sequence>
<feature type="chain" id="PRO_5045369760" evidence="3">
    <location>
        <begin position="24"/>
        <end position="932"/>
    </location>
</feature>
<gene>
    <name evidence="4" type="primary">prsT</name>
    <name evidence="4" type="ORF">QWJ38_07545</name>
</gene>
<name>A0ABT8DVF6_9BURK</name>
<evidence type="ECO:0000256" key="2">
    <source>
        <dbReference type="SAM" id="Coils"/>
    </source>
</evidence>
<keyword evidence="3" id="KW-0732">Signal</keyword>
<evidence type="ECO:0000256" key="3">
    <source>
        <dbReference type="SAM" id="SignalP"/>
    </source>
</evidence>
<comment type="caution">
    <text evidence="4">The sequence shown here is derived from an EMBL/GenBank/DDBJ whole genome shotgun (WGS) entry which is preliminary data.</text>
</comment>